<evidence type="ECO:0000313" key="2">
    <source>
        <dbReference type="Proteomes" id="UP001159363"/>
    </source>
</evidence>
<comment type="caution">
    <text evidence="1">The sequence shown here is derived from an EMBL/GenBank/DDBJ whole genome shotgun (WGS) entry which is preliminary data.</text>
</comment>
<dbReference type="Proteomes" id="UP001159363">
    <property type="component" value="Chromosome 2"/>
</dbReference>
<reference evidence="1 2" key="1">
    <citation type="submission" date="2023-02" db="EMBL/GenBank/DDBJ databases">
        <title>LHISI_Scaffold_Assembly.</title>
        <authorList>
            <person name="Stuart O.P."/>
            <person name="Cleave R."/>
            <person name="Magrath M.J.L."/>
            <person name="Mikheyev A.S."/>
        </authorList>
    </citation>
    <scope>NUCLEOTIDE SEQUENCE [LARGE SCALE GENOMIC DNA]</scope>
    <source>
        <strain evidence="1">Daus_M_001</strain>
        <tissue evidence="1">Leg muscle</tissue>
    </source>
</reference>
<sequence length="450" mass="50370">MDVVIKEDDKDSTLEDRVNASCGECNIMPLSNDLNMHLLRVVLGCCSILHASRCVIDVVPQPVQLSCLTQLNRVTSSRPRASLSSLYSSSRGHRTTACNVQYKAFSQNLDPPLMPTSKEPSRRFVSVYVSTLWPWSVVRSGVETFGRLLTSRFLRADEGVARQVWSGAGMQGFGERELTEEKLAHQRHRPARFPRVKIRERLLPVIEPGSPRWAASRPSTLVVRKYPSIHPTRTDLPWRSRLVRHRSGVREALGSNPGSSKITWIHSDGQVTSQPRPVLGDSSSAPCPCLRIRQAILLTLAERLARSPPTKTNQAQSLAGSPDFRTWESCRTMALVGVFSFRPFIPALPHTHLNHTHRLSRFHLIVNKQPTCGIHRYSRSGMHPQMHVAHMCDRYETRSLPLVTCVEPATHAATRPLNRARLVSARVPVSLPDETRVSSCPPHFGISNSK</sequence>
<gene>
    <name evidence="1" type="ORF">PR048_006222</name>
</gene>
<keyword evidence="2" id="KW-1185">Reference proteome</keyword>
<name>A0ABQ9IAD9_9NEOP</name>
<accession>A0ABQ9IAD9</accession>
<protein>
    <submittedName>
        <fullName evidence="1">Uncharacterized protein</fullName>
    </submittedName>
</protein>
<evidence type="ECO:0000313" key="1">
    <source>
        <dbReference type="EMBL" id="KAJ8893622.1"/>
    </source>
</evidence>
<dbReference type="EMBL" id="JARBHB010000002">
    <property type="protein sequence ID" value="KAJ8893622.1"/>
    <property type="molecule type" value="Genomic_DNA"/>
</dbReference>
<organism evidence="1 2">
    <name type="scientific">Dryococelus australis</name>
    <dbReference type="NCBI Taxonomy" id="614101"/>
    <lineage>
        <taxon>Eukaryota</taxon>
        <taxon>Metazoa</taxon>
        <taxon>Ecdysozoa</taxon>
        <taxon>Arthropoda</taxon>
        <taxon>Hexapoda</taxon>
        <taxon>Insecta</taxon>
        <taxon>Pterygota</taxon>
        <taxon>Neoptera</taxon>
        <taxon>Polyneoptera</taxon>
        <taxon>Phasmatodea</taxon>
        <taxon>Verophasmatodea</taxon>
        <taxon>Anareolatae</taxon>
        <taxon>Phasmatidae</taxon>
        <taxon>Eurycanthinae</taxon>
        <taxon>Dryococelus</taxon>
    </lineage>
</organism>
<proteinExistence type="predicted"/>